<evidence type="ECO:0000256" key="1">
    <source>
        <dbReference type="SAM" id="MobiDB-lite"/>
    </source>
</evidence>
<organism evidence="2 3">
    <name type="scientific">Paractinoplanes abujensis</name>
    <dbReference type="NCBI Taxonomy" id="882441"/>
    <lineage>
        <taxon>Bacteria</taxon>
        <taxon>Bacillati</taxon>
        <taxon>Actinomycetota</taxon>
        <taxon>Actinomycetes</taxon>
        <taxon>Micromonosporales</taxon>
        <taxon>Micromonosporaceae</taxon>
        <taxon>Paractinoplanes</taxon>
    </lineage>
</organism>
<protein>
    <submittedName>
        <fullName evidence="2">Uncharacterized protein</fullName>
    </submittedName>
</protein>
<feature type="region of interest" description="Disordered" evidence="1">
    <location>
        <begin position="44"/>
        <end position="87"/>
    </location>
</feature>
<dbReference type="Proteomes" id="UP000542742">
    <property type="component" value="Unassembled WGS sequence"/>
</dbReference>
<keyword evidence="3" id="KW-1185">Reference proteome</keyword>
<proteinExistence type="predicted"/>
<comment type="caution">
    <text evidence="2">The sequence shown here is derived from an EMBL/GenBank/DDBJ whole genome shotgun (WGS) entry which is preliminary data.</text>
</comment>
<sequence>MFASWAGSTDPGGRGRLGVCSIGAEHVRVAVEQLGARAWLPGSAEPIAIGDGDGDARHDQGHLGQGRPLGQHEPVTMGSSDTIRGRP</sequence>
<feature type="compositionally biased region" description="Polar residues" evidence="1">
    <location>
        <begin position="77"/>
        <end position="87"/>
    </location>
</feature>
<gene>
    <name evidence="2" type="ORF">BKA14_001897</name>
</gene>
<reference evidence="2 3" key="1">
    <citation type="submission" date="2020-08" db="EMBL/GenBank/DDBJ databases">
        <title>Sequencing the genomes of 1000 actinobacteria strains.</title>
        <authorList>
            <person name="Klenk H.-P."/>
        </authorList>
    </citation>
    <scope>NUCLEOTIDE SEQUENCE [LARGE SCALE GENOMIC DNA]</scope>
    <source>
        <strain evidence="2 3">DSM 45518</strain>
    </source>
</reference>
<evidence type="ECO:0000313" key="3">
    <source>
        <dbReference type="Proteomes" id="UP000542742"/>
    </source>
</evidence>
<dbReference type="EMBL" id="JACHMF010000001">
    <property type="protein sequence ID" value="MBB4691749.1"/>
    <property type="molecule type" value="Genomic_DNA"/>
</dbReference>
<accession>A0A7W7G0N2</accession>
<name>A0A7W7G0N2_9ACTN</name>
<dbReference type="AlphaFoldDB" id="A0A7W7G0N2"/>
<dbReference type="RefSeq" id="WP_184950537.1">
    <property type="nucleotide sequence ID" value="NZ_BOMC01000004.1"/>
</dbReference>
<evidence type="ECO:0000313" key="2">
    <source>
        <dbReference type="EMBL" id="MBB4691749.1"/>
    </source>
</evidence>